<gene>
    <name evidence="1" type="ORF">ATL17_1600</name>
</gene>
<evidence type="ECO:0000313" key="2">
    <source>
        <dbReference type="Proteomes" id="UP000295391"/>
    </source>
</evidence>
<accession>A0A4R6VN41</accession>
<keyword evidence="2" id="KW-1185">Reference proteome</keyword>
<protein>
    <submittedName>
        <fullName evidence="1">Uncharacterized protein</fullName>
    </submittedName>
</protein>
<dbReference type="AlphaFoldDB" id="A0A4R6VN41"/>
<comment type="caution">
    <text evidence="1">The sequence shown here is derived from an EMBL/GenBank/DDBJ whole genome shotgun (WGS) entry which is preliminary data.</text>
</comment>
<reference evidence="1 2" key="1">
    <citation type="submission" date="2019-03" db="EMBL/GenBank/DDBJ databases">
        <title>Genomic Encyclopedia of Type Strains, Phase III (KMG-III): the genomes of soil and plant-associated and newly described type strains.</title>
        <authorList>
            <person name="Whitman W."/>
        </authorList>
    </citation>
    <scope>NUCLEOTIDE SEQUENCE [LARGE SCALE GENOMIC DNA]</scope>
    <source>
        <strain evidence="1 2">CGMCC 1.7002</strain>
    </source>
</reference>
<evidence type="ECO:0000313" key="1">
    <source>
        <dbReference type="EMBL" id="TDQ63593.1"/>
    </source>
</evidence>
<dbReference type="RefSeq" id="WP_133572268.1">
    <property type="nucleotide sequence ID" value="NZ_SNYR01000002.1"/>
</dbReference>
<name>A0A4R6VN41_9HYPH</name>
<dbReference type="EMBL" id="SNYR01000002">
    <property type="protein sequence ID" value="TDQ63593.1"/>
    <property type="molecule type" value="Genomic_DNA"/>
</dbReference>
<dbReference type="Proteomes" id="UP000295391">
    <property type="component" value="Unassembled WGS sequence"/>
</dbReference>
<proteinExistence type="predicted"/>
<organism evidence="1 2">
    <name type="scientific">Maritalea mobilis</name>
    <dbReference type="NCBI Taxonomy" id="483324"/>
    <lineage>
        <taxon>Bacteria</taxon>
        <taxon>Pseudomonadati</taxon>
        <taxon>Pseudomonadota</taxon>
        <taxon>Alphaproteobacteria</taxon>
        <taxon>Hyphomicrobiales</taxon>
        <taxon>Devosiaceae</taxon>
        <taxon>Maritalea</taxon>
    </lineage>
</organism>
<sequence>MSNHLELVVDNSGNEALAEQAYAEYTALREKAEQTGSKKDHFEAGRALGRFYKLFLRGA</sequence>